<dbReference type="EMBL" id="CP041242">
    <property type="protein sequence ID" value="QDH71529.1"/>
    <property type="molecule type" value="Genomic_DNA"/>
</dbReference>
<dbReference type="OrthoDB" id="8843687at2"/>
<evidence type="ECO:0000313" key="1">
    <source>
        <dbReference type="EMBL" id="QDH71529.1"/>
    </source>
</evidence>
<reference evidence="1 2" key="1">
    <citation type="submission" date="2019-06" db="EMBL/GenBank/DDBJ databases">
        <title>Lysobacter alkalisoli sp. nov. isolated from saline-alkali soil.</title>
        <authorList>
            <person name="Sun J.-Q."/>
            <person name="Xu L."/>
        </authorList>
    </citation>
    <scope>NUCLEOTIDE SEQUENCE [LARGE SCALE GENOMIC DNA]</scope>
    <source>
        <strain evidence="1 2">SJ-36</strain>
    </source>
</reference>
<evidence type="ECO:0000313" key="2">
    <source>
        <dbReference type="Proteomes" id="UP000317199"/>
    </source>
</evidence>
<proteinExistence type="predicted"/>
<protein>
    <recommendedName>
        <fullName evidence="3">Molecular chaperone</fullName>
    </recommendedName>
</protein>
<keyword evidence="2" id="KW-1185">Reference proteome</keyword>
<dbReference type="KEGG" id="lyj:FKV23_16590"/>
<name>A0A514BX11_9GAMM</name>
<accession>A0A514BX11</accession>
<dbReference type="RefSeq" id="WP_141624861.1">
    <property type="nucleotide sequence ID" value="NZ_CP041242.1"/>
</dbReference>
<gene>
    <name evidence="1" type="ORF">FKV23_16590</name>
</gene>
<dbReference type="Proteomes" id="UP000317199">
    <property type="component" value="Chromosome"/>
</dbReference>
<dbReference type="AlphaFoldDB" id="A0A514BX11"/>
<sequence length="280" mass="29843">MTCFRLRVRDLHRACLPAVAVLGVLLPGLLLPGTNAHAGEFAILASPPRIEARARPGETWRSIVELTNVARSDTPLTVMTADWTLDASGNAQFDDALADGSCRPWAAIEAREFSLGAGRKRRFRFEVDVPADAPQGECRFALMFEGAPQAAPGDVPVPVSGRLGIIVYLAIGDAAPYLAVAGHHVAMVQGQRLPVLEISNTGDAHGRLDGYLNGTDAEGRRIALAPSSLPILAGETRAIILSPVQDDSGTPVPAIHYPLTLKGRLDAGRQRVDIDFVVRP</sequence>
<evidence type="ECO:0008006" key="3">
    <source>
        <dbReference type="Google" id="ProtNLM"/>
    </source>
</evidence>
<organism evidence="1 2">
    <name type="scientific">Marilutibacter alkalisoli</name>
    <dbReference type="NCBI Taxonomy" id="2591633"/>
    <lineage>
        <taxon>Bacteria</taxon>
        <taxon>Pseudomonadati</taxon>
        <taxon>Pseudomonadota</taxon>
        <taxon>Gammaproteobacteria</taxon>
        <taxon>Lysobacterales</taxon>
        <taxon>Lysobacteraceae</taxon>
        <taxon>Marilutibacter</taxon>
    </lineage>
</organism>